<sequence>MLEVKYYCNCDGLSKFDENHGKCPVYDDGEGLYCESCQVESRHLHALVKIEGTIERVEAALTKVVQTAQALVGNAEQFVGGHEQLIRYCEKIAIVKDIEIRYSFLKSLKDLKQVYEEVIRIQIDFDILKAEYKVRAILEQIQALRIPLVENELSQFGLFDQELNSLSIYEAYKVTFINTSNVSPMTKYEVELKSMTEEIQDATQQIMYIDLKMMWVSQFAIIVQKTLDKADIHFAEQERIEDELERMEDLLRIETNEDSIEAQ</sequence>
<evidence type="ECO:0000313" key="1">
    <source>
        <dbReference type="EMBL" id="TNV84810.1"/>
    </source>
</evidence>
<comment type="caution">
    <text evidence="1">The sequence shown here is derived from an EMBL/GenBank/DDBJ whole genome shotgun (WGS) entry which is preliminary data.</text>
</comment>
<dbReference type="AlphaFoldDB" id="A0A8J8P2H1"/>
<proteinExistence type="predicted"/>
<dbReference type="EMBL" id="RRYP01002399">
    <property type="protein sequence ID" value="TNV84810.1"/>
    <property type="molecule type" value="Genomic_DNA"/>
</dbReference>
<evidence type="ECO:0000313" key="2">
    <source>
        <dbReference type="Proteomes" id="UP000785679"/>
    </source>
</evidence>
<name>A0A8J8P2H1_HALGN</name>
<protein>
    <submittedName>
        <fullName evidence="1">Uncharacterized protein</fullName>
    </submittedName>
</protein>
<keyword evidence="2" id="KW-1185">Reference proteome</keyword>
<dbReference type="Proteomes" id="UP000785679">
    <property type="component" value="Unassembled WGS sequence"/>
</dbReference>
<gene>
    <name evidence="1" type="ORF">FGO68_gene13999</name>
</gene>
<reference evidence="1" key="1">
    <citation type="submission" date="2019-06" db="EMBL/GenBank/DDBJ databases">
        <authorList>
            <person name="Zheng W."/>
        </authorList>
    </citation>
    <scope>NUCLEOTIDE SEQUENCE</scope>
    <source>
        <strain evidence="1">QDHG01</strain>
    </source>
</reference>
<organism evidence="1 2">
    <name type="scientific">Halteria grandinella</name>
    <dbReference type="NCBI Taxonomy" id="5974"/>
    <lineage>
        <taxon>Eukaryota</taxon>
        <taxon>Sar</taxon>
        <taxon>Alveolata</taxon>
        <taxon>Ciliophora</taxon>
        <taxon>Intramacronucleata</taxon>
        <taxon>Spirotrichea</taxon>
        <taxon>Stichotrichia</taxon>
        <taxon>Sporadotrichida</taxon>
        <taxon>Halteriidae</taxon>
        <taxon>Halteria</taxon>
    </lineage>
</organism>
<accession>A0A8J8P2H1</accession>